<keyword evidence="8" id="KW-1185">Reference proteome</keyword>
<dbReference type="SUPFAM" id="SSF49785">
    <property type="entry name" value="Galactose-binding domain-like"/>
    <property type="match status" value="1"/>
</dbReference>
<comment type="subcellular location">
    <subcellularLocation>
        <location evidence="1">Membrane</location>
        <topology evidence="1">Single-pass membrane protein</topology>
    </subcellularLocation>
</comment>
<evidence type="ECO:0000256" key="1">
    <source>
        <dbReference type="ARBA" id="ARBA00004167"/>
    </source>
</evidence>
<gene>
    <name evidence="7" type="ORF">M9458_010350</name>
</gene>
<dbReference type="FunFam" id="2.60.40.1770:FF:000003">
    <property type="entry name" value="ephrin type-B receptor 4"/>
    <property type="match status" value="1"/>
</dbReference>
<proteinExistence type="predicted"/>
<dbReference type="GO" id="GO:0005524">
    <property type="term" value="F:ATP binding"/>
    <property type="evidence" value="ECO:0007669"/>
    <property type="project" value="UniProtKB-KW"/>
</dbReference>
<evidence type="ECO:0000259" key="6">
    <source>
        <dbReference type="PROSITE" id="PS51550"/>
    </source>
</evidence>
<evidence type="ECO:0000256" key="2">
    <source>
        <dbReference type="ARBA" id="ARBA00022741"/>
    </source>
</evidence>
<dbReference type="Gene3D" id="2.60.120.260">
    <property type="entry name" value="Galactose-binding domain-like"/>
    <property type="match status" value="1"/>
</dbReference>
<sequence>VDTVAADFLLRKGGEKKFNVKTLRLGPLTKRGFYLAFQAQGACMALLSVRVFFKKCPSLTRSLSVFPETVPRSLVQEAVGQCVANAAQPGPNPRPPKMFCGEDGQWVDQPTTTCTCLPGFEASHGELECR</sequence>
<feature type="non-terminal residue" evidence="7">
    <location>
        <position position="1"/>
    </location>
</feature>
<feature type="non-terminal residue" evidence="7">
    <location>
        <position position="130"/>
    </location>
</feature>
<dbReference type="Pfam" id="PF25599">
    <property type="entry name" value="Ephrin_CRD"/>
    <property type="match status" value="1"/>
</dbReference>
<keyword evidence="3" id="KW-0067">ATP-binding</keyword>
<feature type="domain" description="Eph LBD" evidence="6">
    <location>
        <begin position="1"/>
        <end position="61"/>
    </location>
</feature>
<keyword evidence="5" id="KW-0675">Receptor</keyword>
<dbReference type="Pfam" id="PF01404">
    <property type="entry name" value="Ephrin_lbd"/>
    <property type="match status" value="1"/>
</dbReference>
<dbReference type="PANTHER" id="PTHR46877">
    <property type="entry name" value="EPH RECEPTOR A5"/>
    <property type="match status" value="1"/>
</dbReference>
<evidence type="ECO:0000256" key="4">
    <source>
        <dbReference type="ARBA" id="ARBA00023136"/>
    </source>
</evidence>
<name>A0ABD0R0X5_CIRMR</name>
<protein>
    <recommendedName>
        <fullName evidence="6">Eph LBD domain-containing protein</fullName>
    </recommendedName>
</protein>
<dbReference type="InterPro" id="IPR001090">
    <property type="entry name" value="Ephrin_rcpt_lig-bd_dom"/>
</dbReference>
<reference evidence="7 8" key="1">
    <citation type="submission" date="2024-05" db="EMBL/GenBank/DDBJ databases">
        <title>Genome sequencing and assembly of Indian major carp, Cirrhinus mrigala (Hamilton, 1822).</title>
        <authorList>
            <person name="Mohindra V."/>
            <person name="Chowdhury L.M."/>
            <person name="Lal K."/>
            <person name="Jena J.K."/>
        </authorList>
    </citation>
    <scope>NUCLEOTIDE SEQUENCE [LARGE SCALE GENOMIC DNA]</scope>
    <source>
        <strain evidence="7">CM1030</strain>
        <tissue evidence="7">Blood</tissue>
    </source>
</reference>
<organism evidence="7 8">
    <name type="scientific">Cirrhinus mrigala</name>
    <name type="common">Mrigala</name>
    <dbReference type="NCBI Taxonomy" id="683832"/>
    <lineage>
        <taxon>Eukaryota</taxon>
        <taxon>Metazoa</taxon>
        <taxon>Chordata</taxon>
        <taxon>Craniata</taxon>
        <taxon>Vertebrata</taxon>
        <taxon>Euteleostomi</taxon>
        <taxon>Actinopterygii</taxon>
        <taxon>Neopterygii</taxon>
        <taxon>Teleostei</taxon>
        <taxon>Ostariophysi</taxon>
        <taxon>Cypriniformes</taxon>
        <taxon>Cyprinidae</taxon>
        <taxon>Labeoninae</taxon>
        <taxon>Labeonini</taxon>
        <taxon>Cirrhinus</taxon>
    </lineage>
</organism>
<dbReference type="Proteomes" id="UP001529510">
    <property type="component" value="Unassembled WGS sequence"/>
</dbReference>
<dbReference type="GO" id="GO:0016020">
    <property type="term" value="C:membrane"/>
    <property type="evidence" value="ECO:0007669"/>
    <property type="project" value="UniProtKB-SubCell"/>
</dbReference>
<evidence type="ECO:0000313" key="7">
    <source>
        <dbReference type="EMBL" id="KAL0192054.1"/>
    </source>
</evidence>
<dbReference type="AlphaFoldDB" id="A0ABD0R0X5"/>
<evidence type="ECO:0000313" key="8">
    <source>
        <dbReference type="Proteomes" id="UP001529510"/>
    </source>
</evidence>
<keyword evidence="2" id="KW-0547">Nucleotide-binding</keyword>
<dbReference type="PROSITE" id="PS00791">
    <property type="entry name" value="RECEPTOR_TYR_KIN_V_2"/>
    <property type="match status" value="1"/>
</dbReference>
<accession>A0ABD0R0X5</accession>
<dbReference type="InterPro" id="IPR008979">
    <property type="entry name" value="Galactose-bd-like_sf"/>
</dbReference>
<evidence type="ECO:0000256" key="3">
    <source>
        <dbReference type="ARBA" id="ARBA00022840"/>
    </source>
</evidence>
<dbReference type="InterPro" id="IPR001426">
    <property type="entry name" value="Tyr_kinase_rcpt_V_CS"/>
</dbReference>
<comment type="caution">
    <text evidence="7">The sequence shown here is derived from an EMBL/GenBank/DDBJ whole genome shotgun (WGS) entry which is preliminary data.</text>
</comment>
<dbReference type="Gene3D" id="2.60.40.1770">
    <property type="entry name" value="ephrin a2 ectodomain"/>
    <property type="match status" value="1"/>
</dbReference>
<dbReference type="InterPro" id="IPR050449">
    <property type="entry name" value="Ephrin_rcpt_TKs"/>
</dbReference>
<dbReference type="EMBL" id="JAMKFB020000005">
    <property type="protein sequence ID" value="KAL0192054.1"/>
    <property type="molecule type" value="Genomic_DNA"/>
</dbReference>
<dbReference type="PROSITE" id="PS51550">
    <property type="entry name" value="EPH_LBD"/>
    <property type="match status" value="1"/>
</dbReference>
<keyword evidence="4" id="KW-0472">Membrane</keyword>
<evidence type="ECO:0000256" key="5">
    <source>
        <dbReference type="ARBA" id="ARBA00023170"/>
    </source>
</evidence>
<dbReference type="PANTHER" id="PTHR46877:SF19">
    <property type="entry name" value="RECEPTOR PROTEIN-TYROSINE KINASE"/>
    <property type="match status" value="1"/>
</dbReference>